<feature type="domain" description="tRNA/rRNA methyltransferase SpoU type" evidence="4">
    <location>
        <begin position="7"/>
        <end position="144"/>
    </location>
</feature>
<dbReference type="STRING" id="3075.A0A087SPW3"/>
<feature type="region of interest" description="Disordered" evidence="3">
    <location>
        <begin position="249"/>
        <end position="268"/>
    </location>
</feature>
<evidence type="ECO:0000256" key="2">
    <source>
        <dbReference type="ARBA" id="ARBA00022679"/>
    </source>
</evidence>
<dbReference type="eggNOG" id="KOG0838">
    <property type="taxonomic scope" value="Eukaryota"/>
</dbReference>
<dbReference type="Proteomes" id="UP000028924">
    <property type="component" value="Unassembled WGS sequence"/>
</dbReference>
<dbReference type="GO" id="GO:0006396">
    <property type="term" value="P:RNA processing"/>
    <property type="evidence" value="ECO:0007669"/>
    <property type="project" value="InterPro"/>
</dbReference>
<dbReference type="CDD" id="cd18096">
    <property type="entry name" value="SpoU-like"/>
    <property type="match status" value="1"/>
</dbReference>
<dbReference type="InterPro" id="IPR001537">
    <property type="entry name" value="SpoU_MeTrfase"/>
</dbReference>
<feature type="compositionally biased region" description="Basic and acidic residues" evidence="3">
    <location>
        <begin position="772"/>
        <end position="782"/>
    </location>
</feature>
<sequence length="843" mass="86010">MSCPESYVILHNVSKKHNVGTISRCATAFNVTQICLVGSNRFNAFGSHGSDAHVDFGWHASIEACCQELREEKGAQIVGVEIMPSALPVHSFPFRGPTAFMLGNEGQGLSERQIRNCDAFIYIPQYGAGTASLNVAVAASIVLHHFALWAGFPERGREGQKFIVAPRPQSARGKGAFDYLEDRLSILVAWEDRMQNAFAILSGDQPDTATSKSRKNRKKAVQTAPAEPRVFKPAEEVFAVSDDFMQVRGRSQGKGRAESGIKAGGRMPTTAELETAAASADPSTRPALISDWLSQISSPNASAAQTFKEALAGGTALDALLASFLASPGSEAEADALARLVAAAAHETCPPGVPSSLVAMLRALGALHASDPLGGLPAAPRALAALCTLLRQGDGLGSHTRATASDAPAALAAHERELAAAEAAALRAADPRAAAASWAAAVEAAERGVGLAAAIAGPASLYSGRRSAATAPLRALRDALDARRADLEAARGAGFSTLFPLSRLTLSSSTHRQSGAANAVSVAARLTPVLEQGLASVAELRQTLERPGTAASPSPGARAVLAAAAELRLSERYVAALSSLLDLRARGAAEARAKAADLRRRAALAARQVEQLGRLGRDARRARESRDRLEASLRAVHDGARASAGEVRGCVAAFVSHTTALAGVGGAGERDRASAPRFLALAAEVEAAFAAIEAGEPEPAGPASAGSDGAGSGGGTPGSGGAAPLGSVDTLRRQLAEVQARLAAREGALAAAGVATGGSEGLGGAPGAQPDGHGHATRDAGRADPLPNGGHEAVPGSVQEETAGGDSAAPGEARAEEPEPRRPGASGLSWSQLAATAAPRRGN</sequence>
<dbReference type="GO" id="GO:0008173">
    <property type="term" value="F:RNA methyltransferase activity"/>
    <property type="evidence" value="ECO:0007669"/>
    <property type="project" value="InterPro"/>
</dbReference>
<dbReference type="OrthoDB" id="270651at2759"/>
<dbReference type="GeneID" id="23614149"/>
<feature type="region of interest" description="Disordered" evidence="3">
    <location>
        <begin position="696"/>
        <end position="726"/>
    </location>
</feature>
<gene>
    <name evidence="5" type="ORF">F751_2758</name>
</gene>
<feature type="region of interest" description="Disordered" evidence="3">
    <location>
        <begin position="204"/>
        <end position="226"/>
    </location>
</feature>
<feature type="compositionally biased region" description="Low complexity" evidence="3">
    <location>
        <begin position="696"/>
        <end position="707"/>
    </location>
</feature>
<evidence type="ECO:0000256" key="3">
    <source>
        <dbReference type="SAM" id="MobiDB-lite"/>
    </source>
</evidence>
<evidence type="ECO:0000256" key="1">
    <source>
        <dbReference type="ARBA" id="ARBA00022603"/>
    </source>
</evidence>
<evidence type="ECO:0000313" key="5">
    <source>
        <dbReference type="EMBL" id="KFM27767.1"/>
    </source>
</evidence>
<dbReference type="Gene3D" id="3.40.1280.10">
    <property type="match status" value="1"/>
</dbReference>
<dbReference type="InterPro" id="IPR051259">
    <property type="entry name" value="rRNA_Methyltransferase"/>
</dbReference>
<protein>
    <submittedName>
        <fullName evidence="5">tRNA (Guanosine(18)-2'-O)-methyltransferase</fullName>
    </submittedName>
</protein>
<feature type="compositionally biased region" description="Gly residues" evidence="3">
    <location>
        <begin position="708"/>
        <end position="723"/>
    </location>
</feature>
<name>A0A087SPW3_AUXPR</name>
<dbReference type="Pfam" id="PF00588">
    <property type="entry name" value="SpoU_methylase"/>
    <property type="match status" value="1"/>
</dbReference>
<organism evidence="5 6">
    <name type="scientific">Auxenochlorella protothecoides</name>
    <name type="common">Green microalga</name>
    <name type="synonym">Chlorella protothecoides</name>
    <dbReference type="NCBI Taxonomy" id="3075"/>
    <lineage>
        <taxon>Eukaryota</taxon>
        <taxon>Viridiplantae</taxon>
        <taxon>Chlorophyta</taxon>
        <taxon>core chlorophytes</taxon>
        <taxon>Trebouxiophyceae</taxon>
        <taxon>Chlorellales</taxon>
        <taxon>Chlorellaceae</taxon>
        <taxon>Auxenochlorella</taxon>
    </lineage>
</organism>
<evidence type="ECO:0000313" key="6">
    <source>
        <dbReference type="Proteomes" id="UP000028924"/>
    </source>
</evidence>
<dbReference type="SUPFAM" id="SSF75217">
    <property type="entry name" value="alpha/beta knot"/>
    <property type="match status" value="1"/>
</dbReference>
<proteinExistence type="predicted"/>
<keyword evidence="2 5" id="KW-0808">Transferase</keyword>
<dbReference type="InterPro" id="IPR029026">
    <property type="entry name" value="tRNA_m1G_MTases_N"/>
</dbReference>
<dbReference type="KEGG" id="apro:F751_2758"/>
<dbReference type="GO" id="GO:0003723">
    <property type="term" value="F:RNA binding"/>
    <property type="evidence" value="ECO:0007669"/>
    <property type="project" value="InterPro"/>
</dbReference>
<dbReference type="AlphaFoldDB" id="A0A087SPW3"/>
<dbReference type="EMBL" id="KL662155">
    <property type="protein sequence ID" value="KFM27767.1"/>
    <property type="molecule type" value="Genomic_DNA"/>
</dbReference>
<dbReference type="PANTHER" id="PTHR43191:SF7">
    <property type="entry name" value="OBP33PEP LIKE PROTEIN"/>
    <property type="match status" value="1"/>
</dbReference>
<accession>A0A087SPW3</accession>
<feature type="compositionally biased region" description="Basic and acidic residues" evidence="3">
    <location>
        <begin position="813"/>
        <end position="822"/>
    </location>
</feature>
<reference evidence="5 6" key="1">
    <citation type="journal article" date="2014" name="BMC Genomics">
        <title>Oil accumulation mechanisms of the oleaginous microalga Chlorella protothecoides revealed through its genome, transcriptomes, and proteomes.</title>
        <authorList>
            <person name="Gao C."/>
            <person name="Wang Y."/>
            <person name="Shen Y."/>
            <person name="Yan D."/>
            <person name="He X."/>
            <person name="Dai J."/>
            <person name="Wu Q."/>
        </authorList>
    </citation>
    <scope>NUCLEOTIDE SEQUENCE [LARGE SCALE GENOMIC DNA]</scope>
    <source>
        <strain evidence="5 6">0710</strain>
    </source>
</reference>
<dbReference type="RefSeq" id="XP_011400754.1">
    <property type="nucleotide sequence ID" value="XM_011402452.1"/>
</dbReference>
<feature type="region of interest" description="Disordered" evidence="3">
    <location>
        <begin position="755"/>
        <end position="843"/>
    </location>
</feature>
<dbReference type="PANTHER" id="PTHR43191">
    <property type="entry name" value="RRNA METHYLTRANSFERASE 3"/>
    <property type="match status" value="1"/>
</dbReference>
<dbReference type="GO" id="GO:0032259">
    <property type="term" value="P:methylation"/>
    <property type="evidence" value="ECO:0007669"/>
    <property type="project" value="UniProtKB-KW"/>
</dbReference>
<keyword evidence="6" id="KW-1185">Reference proteome</keyword>
<dbReference type="InterPro" id="IPR029028">
    <property type="entry name" value="Alpha/beta_knot_MTases"/>
</dbReference>
<feature type="compositionally biased region" description="Gly residues" evidence="3">
    <location>
        <begin position="755"/>
        <end position="766"/>
    </location>
</feature>
<evidence type="ECO:0000259" key="4">
    <source>
        <dbReference type="Pfam" id="PF00588"/>
    </source>
</evidence>
<keyword evidence="1 5" id="KW-0489">Methyltransferase</keyword>